<gene>
    <name evidence="1" type="ORF">AMATHDRAFT_65917</name>
</gene>
<proteinExistence type="predicted"/>
<name>A0A2A9NKM5_9AGAR</name>
<reference evidence="1 2" key="1">
    <citation type="submission" date="2014-02" db="EMBL/GenBank/DDBJ databases">
        <title>Transposable element dynamics among asymbiotic and ectomycorrhizal Amanita fungi.</title>
        <authorList>
            <consortium name="DOE Joint Genome Institute"/>
            <person name="Hess J."/>
            <person name="Skrede I."/>
            <person name="Wolfe B."/>
            <person name="LaButti K."/>
            <person name="Ohm R.A."/>
            <person name="Grigoriev I.V."/>
            <person name="Pringle A."/>
        </authorList>
    </citation>
    <scope>NUCLEOTIDE SEQUENCE [LARGE SCALE GENOMIC DNA]</scope>
    <source>
        <strain evidence="1 2">SKay4041</strain>
    </source>
</reference>
<feature type="non-terminal residue" evidence="1">
    <location>
        <position position="65"/>
    </location>
</feature>
<sequence>MAANALNVKFTILSFTPFSSHLIRPRFIYLVFATQAFILRWSTLPNYISLLDPHEECVVNWRYFD</sequence>
<dbReference type="AlphaFoldDB" id="A0A2A9NKM5"/>
<evidence type="ECO:0000313" key="2">
    <source>
        <dbReference type="Proteomes" id="UP000242287"/>
    </source>
</evidence>
<keyword evidence="2" id="KW-1185">Reference proteome</keyword>
<dbReference type="Proteomes" id="UP000242287">
    <property type="component" value="Unassembled WGS sequence"/>
</dbReference>
<evidence type="ECO:0000313" key="1">
    <source>
        <dbReference type="EMBL" id="PFH48260.1"/>
    </source>
</evidence>
<protein>
    <submittedName>
        <fullName evidence="1">Uncharacterized protein</fullName>
    </submittedName>
</protein>
<accession>A0A2A9NKM5</accession>
<organism evidence="1 2">
    <name type="scientific">Amanita thiersii Skay4041</name>
    <dbReference type="NCBI Taxonomy" id="703135"/>
    <lineage>
        <taxon>Eukaryota</taxon>
        <taxon>Fungi</taxon>
        <taxon>Dikarya</taxon>
        <taxon>Basidiomycota</taxon>
        <taxon>Agaricomycotina</taxon>
        <taxon>Agaricomycetes</taxon>
        <taxon>Agaricomycetidae</taxon>
        <taxon>Agaricales</taxon>
        <taxon>Pluteineae</taxon>
        <taxon>Amanitaceae</taxon>
        <taxon>Amanita</taxon>
    </lineage>
</organism>
<dbReference type="EMBL" id="KZ302070">
    <property type="protein sequence ID" value="PFH48260.1"/>
    <property type="molecule type" value="Genomic_DNA"/>
</dbReference>